<evidence type="ECO:0000259" key="11">
    <source>
        <dbReference type="Pfam" id="PF12019"/>
    </source>
</evidence>
<dbReference type="InterPro" id="IPR022346">
    <property type="entry name" value="T2SS_GspH"/>
</dbReference>
<evidence type="ECO:0000313" key="13">
    <source>
        <dbReference type="Proteomes" id="UP000237068"/>
    </source>
</evidence>
<keyword evidence="8" id="KW-0472">Membrane</keyword>
<comment type="similarity">
    <text evidence="9">Belongs to the GSP H family.</text>
</comment>
<dbReference type="NCBIfam" id="TIGR02532">
    <property type="entry name" value="IV_pilin_GFxxxE"/>
    <property type="match status" value="1"/>
</dbReference>
<dbReference type="Pfam" id="PF12019">
    <property type="entry name" value="GspH"/>
    <property type="match status" value="1"/>
</dbReference>
<reference evidence="12 13" key="1">
    <citation type="submission" date="2018-01" db="EMBL/GenBank/DDBJ databases">
        <title>Denitrification phenotypes of diverse strains of Pseudomonas stutzeri.</title>
        <authorList>
            <person name="Milligan D.A."/>
            <person name="Bergaust L."/>
            <person name="Bakken L.R."/>
            <person name="Frostegard A."/>
        </authorList>
    </citation>
    <scope>NUCLEOTIDE SEQUENCE [LARGE SCALE GENOMIC DNA]</scope>
    <source>
        <strain evidence="12 13">24a13</strain>
    </source>
</reference>
<evidence type="ECO:0000256" key="6">
    <source>
        <dbReference type="ARBA" id="ARBA00022692"/>
    </source>
</evidence>
<evidence type="ECO:0000313" key="12">
    <source>
        <dbReference type="EMBL" id="POH83854.1"/>
    </source>
</evidence>
<evidence type="ECO:0000256" key="4">
    <source>
        <dbReference type="ARBA" id="ARBA00022481"/>
    </source>
</evidence>
<feature type="domain" description="General secretion pathway GspH" evidence="11">
    <location>
        <begin position="49"/>
        <end position="164"/>
    </location>
</feature>
<keyword evidence="6" id="KW-0812">Transmembrane</keyword>
<evidence type="ECO:0000256" key="5">
    <source>
        <dbReference type="ARBA" id="ARBA00022519"/>
    </source>
</evidence>
<evidence type="ECO:0000256" key="10">
    <source>
        <dbReference type="ARBA" id="ARBA00030775"/>
    </source>
</evidence>
<comment type="subcellular location">
    <subcellularLocation>
        <location evidence="1">Cell inner membrane</location>
        <topology evidence="1">Single-pass membrane protein</topology>
    </subcellularLocation>
</comment>
<keyword evidence="3" id="KW-1003">Cell membrane</keyword>
<evidence type="ECO:0000256" key="9">
    <source>
        <dbReference type="ARBA" id="ARBA00025772"/>
    </source>
</evidence>
<keyword evidence="4" id="KW-0488">Methylation</keyword>
<proteinExistence type="inferred from homology"/>
<dbReference type="InterPro" id="IPR012902">
    <property type="entry name" value="N_methyl_site"/>
</dbReference>
<dbReference type="Gene3D" id="3.55.40.10">
    <property type="entry name" value="minor pseudopilin epsh domain"/>
    <property type="match status" value="1"/>
</dbReference>
<dbReference type="GO" id="GO:0005886">
    <property type="term" value="C:plasma membrane"/>
    <property type="evidence" value="ECO:0007669"/>
    <property type="project" value="UniProtKB-SubCell"/>
</dbReference>
<sequence>MQRNRTMANRNQGFTLIELLTTLAVLSIVLIVALPTFASAIDSVRERTQVNKLVADIHFARTRAITTRRPVSICAGETACSGHAKWSGPLSVFDDINGNGTLDDKDTPIRVSTVATNYHWNWRNFRKQPHLTFKPNGTTHSLNGSFILCREDTALKKVVINITGRVKLESLSADDRCT</sequence>
<dbReference type="AlphaFoldDB" id="A0A2S4AR05"/>
<dbReference type="GO" id="GO:0015628">
    <property type="term" value="P:protein secretion by the type II secretion system"/>
    <property type="evidence" value="ECO:0007669"/>
    <property type="project" value="InterPro"/>
</dbReference>
<protein>
    <recommendedName>
        <fullName evidence="2">Type II secretion system protein H</fullName>
    </recommendedName>
    <alternativeName>
        <fullName evidence="10">General secretion pathway protein H</fullName>
    </alternativeName>
</protein>
<accession>A0A2S4AR05</accession>
<evidence type="ECO:0000256" key="1">
    <source>
        <dbReference type="ARBA" id="ARBA00004377"/>
    </source>
</evidence>
<dbReference type="GO" id="GO:0015627">
    <property type="term" value="C:type II protein secretion system complex"/>
    <property type="evidence" value="ECO:0007669"/>
    <property type="project" value="InterPro"/>
</dbReference>
<name>A0A2S4AR05_STUST</name>
<organism evidence="12 13">
    <name type="scientific">Stutzerimonas stutzeri</name>
    <name type="common">Pseudomonas stutzeri</name>
    <dbReference type="NCBI Taxonomy" id="316"/>
    <lineage>
        <taxon>Bacteria</taxon>
        <taxon>Pseudomonadati</taxon>
        <taxon>Pseudomonadota</taxon>
        <taxon>Gammaproteobacteria</taxon>
        <taxon>Pseudomonadales</taxon>
        <taxon>Pseudomonadaceae</taxon>
        <taxon>Stutzerimonas</taxon>
    </lineage>
</organism>
<evidence type="ECO:0000256" key="7">
    <source>
        <dbReference type="ARBA" id="ARBA00022989"/>
    </source>
</evidence>
<dbReference type="InterPro" id="IPR045584">
    <property type="entry name" value="Pilin-like"/>
</dbReference>
<evidence type="ECO:0000256" key="2">
    <source>
        <dbReference type="ARBA" id="ARBA00021549"/>
    </source>
</evidence>
<evidence type="ECO:0000256" key="8">
    <source>
        <dbReference type="ARBA" id="ARBA00023136"/>
    </source>
</evidence>
<dbReference type="EMBL" id="PPXG01000002">
    <property type="protein sequence ID" value="POH83854.1"/>
    <property type="molecule type" value="Genomic_DNA"/>
</dbReference>
<dbReference type="PROSITE" id="PS00409">
    <property type="entry name" value="PROKAR_NTER_METHYL"/>
    <property type="match status" value="1"/>
</dbReference>
<dbReference type="Proteomes" id="UP000237068">
    <property type="component" value="Unassembled WGS sequence"/>
</dbReference>
<keyword evidence="5" id="KW-0997">Cell inner membrane</keyword>
<gene>
    <name evidence="12" type="ORF">CXK91_04610</name>
</gene>
<evidence type="ECO:0000256" key="3">
    <source>
        <dbReference type="ARBA" id="ARBA00022475"/>
    </source>
</evidence>
<comment type="caution">
    <text evidence="12">The sequence shown here is derived from an EMBL/GenBank/DDBJ whole genome shotgun (WGS) entry which is preliminary data.</text>
</comment>
<keyword evidence="7" id="KW-1133">Transmembrane helix</keyword>
<dbReference type="Pfam" id="PF07963">
    <property type="entry name" value="N_methyl"/>
    <property type="match status" value="1"/>
</dbReference>
<dbReference type="SUPFAM" id="SSF54523">
    <property type="entry name" value="Pili subunits"/>
    <property type="match status" value="1"/>
</dbReference>
<dbReference type="OrthoDB" id="7029581at2"/>